<dbReference type="EMBL" id="AWWV01014639">
    <property type="protein sequence ID" value="OMO55589.1"/>
    <property type="molecule type" value="Genomic_DNA"/>
</dbReference>
<dbReference type="AlphaFoldDB" id="A0A1R3GBX4"/>
<comment type="caution">
    <text evidence="1">The sequence shown here is derived from an EMBL/GenBank/DDBJ whole genome shotgun (WGS) entry which is preliminary data.</text>
</comment>
<accession>A0A1R3GBX4</accession>
<sequence>MDHKADLGPTFMALEPLRAILA</sequence>
<organism evidence="1 2">
    <name type="scientific">Corchorus capsularis</name>
    <name type="common">Jute</name>
    <dbReference type="NCBI Taxonomy" id="210143"/>
    <lineage>
        <taxon>Eukaryota</taxon>
        <taxon>Viridiplantae</taxon>
        <taxon>Streptophyta</taxon>
        <taxon>Embryophyta</taxon>
        <taxon>Tracheophyta</taxon>
        <taxon>Spermatophyta</taxon>
        <taxon>Magnoliopsida</taxon>
        <taxon>eudicotyledons</taxon>
        <taxon>Gunneridae</taxon>
        <taxon>Pentapetalae</taxon>
        <taxon>rosids</taxon>
        <taxon>malvids</taxon>
        <taxon>Malvales</taxon>
        <taxon>Malvaceae</taxon>
        <taxon>Grewioideae</taxon>
        <taxon>Apeibeae</taxon>
        <taxon>Corchorus</taxon>
    </lineage>
</organism>
<name>A0A1R3GBX4_COCAP</name>
<dbReference type="Proteomes" id="UP000188268">
    <property type="component" value="Unassembled WGS sequence"/>
</dbReference>
<evidence type="ECO:0000313" key="1">
    <source>
        <dbReference type="EMBL" id="OMO55589.1"/>
    </source>
</evidence>
<feature type="non-terminal residue" evidence="1">
    <location>
        <position position="22"/>
    </location>
</feature>
<protein>
    <submittedName>
        <fullName evidence="1">Uncharacterized protein</fullName>
    </submittedName>
</protein>
<reference evidence="1 2" key="1">
    <citation type="submission" date="2013-09" db="EMBL/GenBank/DDBJ databases">
        <title>Corchorus capsularis genome sequencing.</title>
        <authorList>
            <person name="Alam M."/>
            <person name="Haque M.S."/>
            <person name="Islam M.S."/>
            <person name="Emdad E.M."/>
            <person name="Islam M.M."/>
            <person name="Ahmed B."/>
            <person name="Halim A."/>
            <person name="Hossen Q.M.M."/>
            <person name="Hossain M.Z."/>
            <person name="Ahmed R."/>
            <person name="Khan M.M."/>
            <person name="Islam R."/>
            <person name="Rashid M.M."/>
            <person name="Khan S.A."/>
            <person name="Rahman M.S."/>
            <person name="Alam M."/>
        </authorList>
    </citation>
    <scope>NUCLEOTIDE SEQUENCE [LARGE SCALE GENOMIC DNA]</scope>
    <source>
        <strain evidence="2">cv. CVL-1</strain>
        <tissue evidence="1">Whole seedling</tissue>
    </source>
</reference>
<gene>
    <name evidence="1" type="ORF">CCACVL1_27167</name>
</gene>
<evidence type="ECO:0000313" key="2">
    <source>
        <dbReference type="Proteomes" id="UP000188268"/>
    </source>
</evidence>
<proteinExistence type="predicted"/>
<keyword evidence="2" id="KW-1185">Reference proteome</keyword>
<dbReference type="Gramene" id="OMO55589">
    <property type="protein sequence ID" value="OMO55589"/>
    <property type="gene ID" value="CCACVL1_27167"/>
</dbReference>